<dbReference type="NCBIfam" id="TIGR03562">
    <property type="entry name" value="osmo_induc_OsmC"/>
    <property type="match status" value="1"/>
</dbReference>
<dbReference type="PANTHER" id="PTHR42830:SF1">
    <property type="entry name" value="OSMOTICALLY INDUCIBLE FAMILY PROTEIN"/>
    <property type="match status" value="1"/>
</dbReference>
<dbReference type="InterPro" id="IPR052707">
    <property type="entry name" value="OsmC_Ohr_Peroxiredoxin"/>
</dbReference>
<dbReference type="InterPro" id="IPR036102">
    <property type="entry name" value="OsmC/Ohrsf"/>
</dbReference>
<dbReference type="RefSeq" id="WP_097131299.1">
    <property type="nucleotide sequence ID" value="NZ_OCNH01000008.1"/>
</dbReference>
<dbReference type="PANTHER" id="PTHR42830">
    <property type="entry name" value="OSMOTICALLY INDUCIBLE FAMILY PROTEIN"/>
    <property type="match status" value="1"/>
</dbReference>
<protein>
    <submittedName>
        <fullName evidence="1">Osmotically inducible protein OsmC</fullName>
    </submittedName>
</protein>
<dbReference type="Pfam" id="PF02566">
    <property type="entry name" value="OsmC"/>
    <property type="match status" value="1"/>
</dbReference>
<dbReference type="GO" id="GO:0006979">
    <property type="term" value="P:response to oxidative stress"/>
    <property type="evidence" value="ECO:0007669"/>
    <property type="project" value="InterPro"/>
</dbReference>
<dbReference type="InterPro" id="IPR003718">
    <property type="entry name" value="OsmC/Ohr_fam"/>
</dbReference>
<dbReference type="Gene3D" id="3.30.300.20">
    <property type="match status" value="1"/>
</dbReference>
<name>A0A286GTQ9_9BACT</name>
<dbReference type="Proteomes" id="UP000219452">
    <property type="component" value="Unassembled WGS sequence"/>
</dbReference>
<dbReference type="GO" id="GO:0004601">
    <property type="term" value="F:peroxidase activity"/>
    <property type="evidence" value="ECO:0007669"/>
    <property type="project" value="InterPro"/>
</dbReference>
<dbReference type="SUPFAM" id="SSF82784">
    <property type="entry name" value="OsmC-like"/>
    <property type="match status" value="1"/>
</dbReference>
<organism evidence="1 2">
    <name type="scientific">Spirosoma fluviale</name>
    <dbReference type="NCBI Taxonomy" id="1597977"/>
    <lineage>
        <taxon>Bacteria</taxon>
        <taxon>Pseudomonadati</taxon>
        <taxon>Bacteroidota</taxon>
        <taxon>Cytophagia</taxon>
        <taxon>Cytophagales</taxon>
        <taxon>Cytophagaceae</taxon>
        <taxon>Spirosoma</taxon>
    </lineage>
</organism>
<gene>
    <name evidence="1" type="ORF">SAMN06269250_6100</name>
</gene>
<dbReference type="OrthoDB" id="9807532at2"/>
<accession>A0A286GTQ9</accession>
<reference evidence="2" key="1">
    <citation type="submission" date="2017-09" db="EMBL/GenBank/DDBJ databases">
        <authorList>
            <person name="Varghese N."/>
            <person name="Submissions S."/>
        </authorList>
    </citation>
    <scope>NUCLEOTIDE SEQUENCE [LARGE SCALE GENOMIC DNA]</scope>
    <source>
        <strain evidence="2">DSM 29961</strain>
    </source>
</reference>
<dbReference type="InterPro" id="IPR019904">
    <property type="entry name" value="Peroxiredoxin_OsmC"/>
</dbReference>
<dbReference type="AlphaFoldDB" id="A0A286GTQ9"/>
<dbReference type="EMBL" id="OCNH01000008">
    <property type="protein sequence ID" value="SOD98469.1"/>
    <property type="molecule type" value="Genomic_DNA"/>
</dbReference>
<dbReference type="InterPro" id="IPR015946">
    <property type="entry name" value="KH_dom-like_a/b"/>
</dbReference>
<sequence>MKITRNAQAHWAGTGKDGQGTVTTASTVLNQTQYSYKTRFEDGVGTNPEELVAAAHAGCFAMQLAFNIQQAGFAADTLDVNCAISLEDGAISSSVLTLKASIPGIDKAKFDELVDHAEHNCPISKLFNTMITVNATLA</sequence>
<proteinExistence type="predicted"/>
<evidence type="ECO:0000313" key="1">
    <source>
        <dbReference type="EMBL" id="SOD98469.1"/>
    </source>
</evidence>
<keyword evidence="2" id="KW-1185">Reference proteome</keyword>
<evidence type="ECO:0000313" key="2">
    <source>
        <dbReference type="Proteomes" id="UP000219452"/>
    </source>
</evidence>